<name>A0ABQ1JYJ7_9FLAO</name>
<evidence type="ECO:0008006" key="4">
    <source>
        <dbReference type="Google" id="ProtNLM"/>
    </source>
</evidence>
<evidence type="ECO:0000313" key="3">
    <source>
        <dbReference type="Proteomes" id="UP000615760"/>
    </source>
</evidence>
<keyword evidence="1" id="KW-0472">Membrane</keyword>
<dbReference type="RefSeq" id="WP_188620956.1">
    <property type="nucleotide sequence ID" value="NZ_BMJE01000004.1"/>
</dbReference>
<keyword evidence="3" id="KW-1185">Reference proteome</keyword>
<evidence type="ECO:0000256" key="1">
    <source>
        <dbReference type="SAM" id="Phobius"/>
    </source>
</evidence>
<keyword evidence="1" id="KW-1133">Transmembrane helix</keyword>
<reference evidence="3" key="1">
    <citation type="journal article" date="2019" name="Int. J. Syst. Evol. Microbiol.">
        <title>The Global Catalogue of Microorganisms (GCM) 10K type strain sequencing project: providing services to taxonomists for standard genome sequencing and annotation.</title>
        <authorList>
            <consortium name="The Broad Institute Genomics Platform"/>
            <consortium name="The Broad Institute Genome Sequencing Center for Infectious Disease"/>
            <person name="Wu L."/>
            <person name="Ma J."/>
        </authorList>
    </citation>
    <scope>NUCLEOTIDE SEQUENCE [LARGE SCALE GENOMIC DNA]</scope>
    <source>
        <strain evidence="3">CGMCC 1.15461</strain>
    </source>
</reference>
<accession>A0ABQ1JYJ7</accession>
<gene>
    <name evidence="2" type="ORF">GCM10007424_18100</name>
</gene>
<keyword evidence="1" id="KW-0812">Transmembrane</keyword>
<proteinExistence type="predicted"/>
<dbReference type="Proteomes" id="UP000615760">
    <property type="component" value="Unassembled WGS sequence"/>
</dbReference>
<feature type="transmembrane region" description="Helical" evidence="1">
    <location>
        <begin position="9"/>
        <end position="29"/>
    </location>
</feature>
<dbReference type="EMBL" id="BMJE01000004">
    <property type="protein sequence ID" value="GGB78364.1"/>
    <property type="molecule type" value="Genomic_DNA"/>
</dbReference>
<comment type="caution">
    <text evidence="2">The sequence shown here is derived from an EMBL/GenBank/DDBJ whole genome shotgun (WGS) entry which is preliminary data.</text>
</comment>
<evidence type="ECO:0000313" key="2">
    <source>
        <dbReference type="EMBL" id="GGB78364.1"/>
    </source>
</evidence>
<feature type="transmembrane region" description="Helical" evidence="1">
    <location>
        <begin position="56"/>
        <end position="75"/>
    </location>
</feature>
<feature type="transmembrane region" description="Helical" evidence="1">
    <location>
        <begin position="87"/>
        <end position="103"/>
    </location>
</feature>
<sequence>MDNKNTSTLFYIGLLPFVIAVANMTLWIVTTTSEHATFEETVNDYLSYFPEMLQNATLLTLLNVMFLALAGGLFYKSMKSITLRTPAKILAIVSAVLLFWNVFSLM</sequence>
<protein>
    <recommendedName>
        <fullName evidence="4">DUF1705 domain-containing protein</fullName>
    </recommendedName>
</protein>
<organism evidence="2 3">
    <name type="scientific">Flavobacterium suaedae</name>
    <dbReference type="NCBI Taxonomy" id="1767027"/>
    <lineage>
        <taxon>Bacteria</taxon>
        <taxon>Pseudomonadati</taxon>
        <taxon>Bacteroidota</taxon>
        <taxon>Flavobacteriia</taxon>
        <taxon>Flavobacteriales</taxon>
        <taxon>Flavobacteriaceae</taxon>
        <taxon>Flavobacterium</taxon>
    </lineage>
</organism>